<reference evidence="5 6" key="1">
    <citation type="submission" date="2019-03" db="EMBL/GenBank/DDBJ databases">
        <title>Genomics of glacier-inhabiting Cryobacterium strains.</title>
        <authorList>
            <person name="Liu Q."/>
            <person name="Xin Y.-H."/>
        </authorList>
    </citation>
    <scope>NUCLEOTIDE SEQUENCE [LARGE SCALE GENOMIC DNA]</scope>
    <source>
        <strain evidence="5 6">TMT1-1</strain>
    </source>
</reference>
<accession>A0A4R8ZIH6</accession>
<keyword evidence="3" id="KW-0800">Toxin</keyword>
<keyword evidence="6" id="KW-1185">Reference proteome</keyword>
<dbReference type="GO" id="GO:0005576">
    <property type="term" value="C:extracellular region"/>
    <property type="evidence" value="ECO:0007669"/>
    <property type="project" value="UniProtKB-SubCell"/>
</dbReference>
<dbReference type="InterPro" id="IPR008036">
    <property type="entry name" value="Conotoxin_mu-typ"/>
</dbReference>
<evidence type="ECO:0000256" key="2">
    <source>
        <dbReference type="ARBA" id="ARBA00022525"/>
    </source>
</evidence>
<comment type="subcellular location">
    <subcellularLocation>
        <location evidence="1">Secreted</location>
    </subcellularLocation>
</comment>
<dbReference type="AlphaFoldDB" id="A0A4R8ZIH6"/>
<feature type="region of interest" description="Disordered" evidence="4">
    <location>
        <begin position="1"/>
        <end position="23"/>
    </location>
</feature>
<dbReference type="GO" id="GO:0090729">
    <property type="term" value="F:toxin activity"/>
    <property type="evidence" value="ECO:0007669"/>
    <property type="project" value="UniProtKB-KW"/>
</dbReference>
<proteinExistence type="predicted"/>
<comment type="caution">
    <text evidence="5">The sequence shown here is derived from an EMBL/GenBank/DDBJ whole genome shotgun (WGS) entry which is preliminary data.</text>
</comment>
<sequence>MECHHETHPSFVPDRTRSQRPTGRRVCRASLQCAPPTSCRSRWCRPLAVDDYDRHGRCPCFHRMPGRLRPRSDRGGGPP</sequence>
<evidence type="ECO:0000256" key="3">
    <source>
        <dbReference type="ARBA" id="ARBA00022656"/>
    </source>
</evidence>
<evidence type="ECO:0000313" key="6">
    <source>
        <dbReference type="Proteomes" id="UP000298424"/>
    </source>
</evidence>
<evidence type="ECO:0000256" key="1">
    <source>
        <dbReference type="ARBA" id="ARBA00004613"/>
    </source>
</evidence>
<dbReference type="Pfam" id="PF05374">
    <property type="entry name" value="Mu-conotoxin"/>
    <property type="match status" value="1"/>
</dbReference>
<evidence type="ECO:0000313" key="5">
    <source>
        <dbReference type="EMBL" id="TFD28834.1"/>
    </source>
</evidence>
<evidence type="ECO:0000256" key="4">
    <source>
        <dbReference type="SAM" id="MobiDB-lite"/>
    </source>
</evidence>
<dbReference type="Proteomes" id="UP000298424">
    <property type="component" value="Unassembled WGS sequence"/>
</dbReference>
<name>A0A4R8ZIH6_9MICO</name>
<dbReference type="GO" id="GO:0019871">
    <property type="term" value="F:sodium channel inhibitor activity"/>
    <property type="evidence" value="ECO:0007669"/>
    <property type="project" value="InterPro"/>
</dbReference>
<organism evidence="5 6">
    <name type="scientific">Cryobacterium lyxosi</name>
    <dbReference type="NCBI Taxonomy" id="1259228"/>
    <lineage>
        <taxon>Bacteria</taxon>
        <taxon>Bacillati</taxon>
        <taxon>Actinomycetota</taxon>
        <taxon>Actinomycetes</taxon>
        <taxon>Micrococcales</taxon>
        <taxon>Microbacteriaceae</taxon>
        <taxon>Cryobacterium</taxon>
    </lineage>
</organism>
<gene>
    <name evidence="5" type="ORF">E3T27_02840</name>
</gene>
<dbReference type="EMBL" id="SOGT01000002">
    <property type="protein sequence ID" value="TFD28834.1"/>
    <property type="molecule type" value="Genomic_DNA"/>
</dbReference>
<protein>
    <submittedName>
        <fullName evidence="5">Uncharacterized protein</fullName>
    </submittedName>
</protein>
<keyword evidence="2" id="KW-0964">Secreted</keyword>